<feature type="chain" id="PRO_5005318272" evidence="4">
    <location>
        <begin position="26"/>
        <end position="393"/>
    </location>
</feature>
<dbReference type="RefSeq" id="WP_049643915.1">
    <property type="nucleotide sequence ID" value="NZ_LFTY01000002.1"/>
</dbReference>
<comment type="caution">
    <text evidence="6">The sequence shown here is derived from an EMBL/GenBank/DDBJ whole genome shotgun (WGS) entry which is preliminary data.</text>
</comment>
<name>A0A0J9E6I9_9RHOB</name>
<feature type="domain" description="Leucine-binding protein" evidence="5">
    <location>
        <begin position="46"/>
        <end position="375"/>
    </location>
</feature>
<dbReference type="Pfam" id="PF13458">
    <property type="entry name" value="Peripla_BP_6"/>
    <property type="match status" value="1"/>
</dbReference>
<keyword evidence="7" id="KW-1185">Reference proteome</keyword>
<reference evidence="6 7" key="1">
    <citation type="submission" date="2015-06" db="EMBL/GenBank/DDBJ databases">
        <title>Draft genome sequence of an Alphaproteobacteria species associated to the Mediterranean sponge Oscarella lobularis.</title>
        <authorList>
            <person name="Jourda C."/>
            <person name="Santini S."/>
            <person name="Claverie J.-M."/>
        </authorList>
    </citation>
    <scope>NUCLEOTIDE SEQUENCE [LARGE SCALE GENOMIC DNA]</scope>
    <source>
        <strain evidence="6">IGS</strain>
    </source>
</reference>
<dbReference type="SUPFAM" id="SSF53822">
    <property type="entry name" value="Periplasmic binding protein-like I"/>
    <property type="match status" value="1"/>
</dbReference>
<evidence type="ECO:0000256" key="3">
    <source>
        <dbReference type="ARBA" id="ARBA00022970"/>
    </source>
</evidence>
<keyword evidence="2 4" id="KW-0732">Signal</keyword>
<keyword evidence="3" id="KW-0029">Amino-acid transport</keyword>
<dbReference type="PROSITE" id="PS51257">
    <property type="entry name" value="PROKAR_LIPOPROTEIN"/>
    <property type="match status" value="1"/>
</dbReference>
<dbReference type="InterPro" id="IPR028081">
    <property type="entry name" value="Leu-bd"/>
</dbReference>
<feature type="signal peptide" evidence="4">
    <location>
        <begin position="1"/>
        <end position="25"/>
    </location>
</feature>
<protein>
    <submittedName>
        <fullName evidence="6">ABC-type branched-chain amino acid transporter</fullName>
    </submittedName>
</protein>
<dbReference type="GO" id="GO:0006865">
    <property type="term" value="P:amino acid transport"/>
    <property type="evidence" value="ECO:0007669"/>
    <property type="project" value="UniProtKB-KW"/>
</dbReference>
<dbReference type="PATRIC" id="fig|1675527.3.peg.3413"/>
<dbReference type="Proteomes" id="UP000037178">
    <property type="component" value="Unassembled WGS sequence"/>
</dbReference>
<comment type="similarity">
    <text evidence="1">Belongs to the leucine-binding protein family.</text>
</comment>
<evidence type="ECO:0000256" key="4">
    <source>
        <dbReference type="SAM" id="SignalP"/>
    </source>
</evidence>
<keyword evidence="3" id="KW-0813">Transport</keyword>
<dbReference type="PANTHER" id="PTHR30483:SF6">
    <property type="entry name" value="PERIPLASMIC BINDING PROTEIN OF ABC TRANSPORTER FOR NATURAL AMINO ACIDS"/>
    <property type="match status" value="1"/>
</dbReference>
<organism evidence="6 7">
    <name type="scientific">Candidatus Rhodobacter oscarellae</name>
    <dbReference type="NCBI Taxonomy" id="1675527"/>
    <lineage>
        <taxon>Bacteria</taxon>
        <taxon>Pseudomonadati</taxon>
        <taxon>Pseudomonadota</taxon>
        <taxon>Alphaproteobacteria</taxon>
        <taxon>Rhodobacterales</taxon>
        <taxon>Rhodobacter group</taxon>
        <taxon>Rhodobacter</taxon>
    </lineage>
</organism>
<dbReference type="InterPro" id="IPR051010">
    <property type="entry name" value="BCAA_transport"/>
</dbReference>
<evidence type="ECO:0000256" key="2">
    <source>
        <dbReference type="ARBA" id="ARBA00022729"/>
    </source>
</evidence>
<dbReference type="OrthoDB" id="7210494at2"/>
<dbReference type="InterPro" id="IPR028082">
    <property type="entry name" value="Peripla_BP_I"/>
</dbReference>
<dbReference type="Gene3D" id="3.40.50.2300">
    <property type="match status" value="2"/>
</dbReference>
<evidence type="ECO:0000313" key="6">
    <source>
        <dbReference type="EMBL" id="KMW58292.1"/>
    </source>
</evidence>
<dbReference type="CDD" id="cd06339">
    <property type="entry name" value="PBP1_YraM_LppC_lipoprotein-like"/>
    <property type="match status" value="1"/>
</dbReference>
<dbReference type="EMBL" id="LFTY01000002">
    <property type="protein sequence ID" value="KMW58292.1"/>
    <property type="molecule type" value="Genomic_DNA"/>
</dbReference>
<evidence type="ECO:0000256" key="1">
    <source>
        <dbReference type="ARBA" id="ARBA00010062"/>
    </source>
</evidence>
<gene>
    <name evidence="6" type="ORF">AIOL_003264</name>
</gene>
<dbReference type="STRING" id="1675527.AIOL_003264"/>
<dbReference type="AlphaFoldDB" id="A0A0J9E6I9"/>
<proteinExistence type="inferred from homology"/>
<dbReference type="PANTHER" id="PTHR30483">
    <property type="entry name" value="LEUCINE-SPECIFIC-BINDING PROTEIN"/>
    <property type="match status" value="1"/>
</dbReference>
<evidence type="ECO:0000313" key="7">
    <source>
        <dbReference type="Proteomes" id="UP000037178"/>
    </source>
</evidence>
<accession>A0A0J9E6I9</accession>
<sequence>MTGLIMKTRRRLVGAGLLLGALALAACDVTLPAVGTGGPRINTSKPVPVALLIPRGSGQSGDEILAASLESAARLAMTDLSGVEIDLRVYATAGSPAQAASVADQAVSEGAKIILGPVYGAAANAAGTAVAARNVNVLAFSNNTDIAGGNVYVLGNTFENTANRLVNFAAANGKGNILIVNGQDAAEEKGRAAIASAIARSGATQAGTTSFELSQNGVVQAVPLITSAAQSSGANAIFYTSGTAGALPILSQLVTENGIDKTTTQFIGLQRWDIPVGALELGPLQGGWFAVPDPALTDQFRSRYQAVHGEPPHPIAGLAYDGIAAIGALVQAGKADALTGAALTQPTGFSGVNGVFRLRADGTNERGLAVATIRENKVVVIDPAPRSFGGAGL</sequence>
<evidence type="ECO:0000259" key="5">
    <source>
        <dbReference type="Pfam" id="PF13458"/>
    </source>
</evidence>